<feature type="chain" id="PRO_5046116816" evidence="4">
    <location>
        <begin position="26"/>
        <end position="325"/>
    </location>
</feature>
<keyword evidence="7" id="KW-1185">Reference proteome</keyword>
<feature type="signal peptide" evidence="4">
    <location>
        <begin position="1"/>
        <end position="25"/>
    </location>
</feature>
<dbReference type="PANTHER" id="PTHR46847:SF1">
    <property type="entry name" value="D-ALLOSE-BINDING PERIPLASMIC PROTEIN-RELATED"/>
    <property type="match status" value="1"/>
</dbReference>
<comment type="subcellular location">
    <subcellularLocation>
        <location evidence="1">Cell envelope</location>
    </subcellularLocation>
</comment>
<name>A0ABT9TVT2_PAEHA</name>
<dbReference type="InterPro" id="IPR028082">
    <property type="entry name" value="Peripla_BP_I"/>
</dbReference>
<dbReference type="Proteomes" id="UP001229346">
    <property type="component" value="Unassembled WGS sequence"/>
</dbReference>
<keyword evidence="3 4" id="KW-0732">Signal</keyword>
<dbReference type="InterPro" id="IPR025997">
    <property type="entry name" value="SBP_2_dom"/>
</dbReference>
<dbReference type="Gene3D" id="3.40.50.2300">
    <property type="match status" value="2"/>
</dbReference>
<gene>
    <name evidence="6" type="ORF">J2T15_000896</name>
</gene>
<reference evidence="6 7" key="1">
    <citation type="submission" date="2023-07" db="EMBL/GenBank/DDBJ databases">
        <title>Sorghum-associated microbial communities from plants grown in Nebraska, USA.</title>
        <authorList>
            <person name="Schachtman D."/>
        </authorList>
    </citation>
    <scope>NUCLEOTIDE SEQUENCE [LARGE SCALE GENOMIC DNA]</scope>
    <source>
        <strain evidence="6 7">CC482</strain>
    </source>
</reference>
<dbReference type="PANTHER" id="PTHR46847">
    <property type="entry name" value="D-ALLOSE-BINDING PERIPLASMIC PROTEIN-RELATED"/>
    <property type="match status" value="1"/>
</dbReference>
<evidence type="ECO:0000259" key="5">
    <source>
        <dbReference type="Pfam" id="PF13407"/>
    </source>
</evidence>
<sequence>MANISSTRFCSILSMGLLLPLLLVASGCTANIEQPGEPIAANQTATEGASSHLFGIIYPMAHPYYETVTQAALETAEDYHAKLIVKAPDEANLEQQIRMMETMIKQSVDGIAIDPIDADALAPVIDKAIMAGIPVITFESDSPASKRLSFIGTDNYKAGEQMGQMLDQLLQGRGMIIVETGMAKMRNAHERLNGMLAYIEAQTEIQVLEVKYNEGSDTVALSELEAMIDAHPHFDGFVAIDVISGSTSVLVWKAQGLNRYALTFGMMPEIAEALRNGQLTAALSQNEHMWGTRIIETLEQAASGQDIPKRIETGTTEVTIEDVVQ</sequence>
<dbReference type="RefSeq" id="WP_307201473.1">
    <property type="nucleotide sequence ID" value="NZ_JAUSSU010000002.1"/>
</dbReference>
<protein>
    <submittedName>
        <fullName evidence="6">Ribose transport system substrate-binding protein</fullName>
    </submittedName>
</protein>
<feature type="domain" description="Periplasmic binding protein" evidence="5">
    <location>
        <begin position="57"/>
        <end position="305"/>
    </location>
</feature>
<evidence type="ECO:0000256" key="1">
    <source>
        <dbReference type="ARBA" id="ARBA00004196"/>
    </source>
</evidence>
<evidence type="ECO:0000256" key="3">
    <source>
        <dbReference type="ARBA" id="ARBA00022729"/>
    </source>
</evidence>
<evidence type="ECO:0000256" key="2">
    <source>
        <dbReference type="ARBA" id="ARBA00007639"/>
    </source>
</evidence>
<dbReference type="SUPFAM" id="SSF53822">
    <property type="entry name" value="Periplasmic binding protein-like I"/>
    <property type="match status" value="1"/>
</dbReference>
<comment type="similarity">
    <text evidence="2">Belongs to the bacterial solute-binding protein 2 family.</text>
</comment>
<proteinExistence type="inferred from homology"/>
<organism evidence="6 7">
    <name type="scientific">Paenibacillus harenae</name>
    <dbReference type="NCBI Taxonomy" id="306543"/>
    <lineage>
        <taxon>Bacteria</taxon>
        <taxon>Bacillati</taxon>
        <taxon>Bacillota</taxon>
        <taxon>Bacilli</taxon>
        <taxon>Bacillales</taxon>
        <taxon>Paenibacillaceae</taxon>
        <taxon>Paenibacillus</taxon>
    </lineage>
</organism>
<dbReference type="Pfam" id="PF13407">
    <property type="entry name" value="Peripla_BP_4"/>
    <property type="match status" value="1"/>
</dbReference>
<accession>A0ABT9TVT2</accession>
<evidence type="ECO:0000313" key="6">
    <source>
        <dbReference type="EMBL" id="MDQ0111463.1"/>
    </source>
</evidence>
<evidence type="ECO:0000313" key="7">
    <source>
        <dbReference type="Proteomes" id="UP001229346"/>
    </source>
</evidence>
<evidence type="ECO:0000256" key="4">
    <source>
        <dbReference type="SAM" id="SignalP"/>
    </source>
</evidence>
<comment type="caution">
    <text evidence="6">The sequence shown here is derived from an EMBL/GenBank/DDBJ whole genome shotgun (WGS) entry which is preliminary data.</text>
</comment>
<dbReference type="EMBL" id="JAUSSU010000002">
    <property type="protein sequence ID" value="MDQ0111463.1"/>
    <property type="molecule type" value="Genomic_DNA"/>
</dbReference>